<dbReference type="InterPro" id="IPR047810">
    <property type="entry name" value="PatD-like"/>
</dbReference>
<name>A0ABV4WG61_9CYAN</name>
<dbReference type="NCBIfam" id="NF037954">
    <property type="entry name" value="het_cyst_PatD"/>
    <property type="match status" value="1"/>
</dbReference>
<dbReference type="RefSeq" id="WP_413276511.1">
    <property type="nucleotide sequence ID" value="NZ_JBHFNT010000050.1"/>
</dbReference>
<accession>A0ABV4WG61</accession>
<keyword evidence="2" id="KW-1185">Reference proteome</keyword>
<comment type="caution">
    <text evidence="1">The sequence shown here is derived from an EMBL/GenBank/DDBJ whole genome shotgun (WGS) entry which is preliminary data.</text>
</comment>
<reference evidence="1 2" key="1">
    <citation type="submission" date="2024-09" db="EMBL/GenBank/DDBJ databases">
        <title>Floridaenema gen nov. (Aerosakkonemataceae, Aerosakkonematales ord. nov., Cyanobacteria) from benthic tropical and subtropical fresh waters, with the description of four new species.</title>
        <authorList>
            <person name="Moretto J.A."/>
            <person name="Berthold D.E."/>
            <person name="Lefler F.W."/>
            <person name="Huang I.-S."/>
            <person name="Laughinghouse H. IV."/>
        </authorList>
    </citation>
    <scope>NUCLEOTIDE SEQUENCE [LARGE SCALE GENOMIC DNA]</scope>
    <source>
        <strain evidence="1 2">BLCC-F167</strain>
    </source>
</reference>
<dbReference type="Proteomes" id="UP001576780">
    <property type="component" value="Unassembled WGS sequence"/>
</dbReference>
<evidence type="ECO:0000313" key="2">
    <source>
        <dbReference type="Proteomes" id="UP001576780"/>
    </source>
</evidence>
<dbReference type="EMBL" id="JBHFNT010000050">
    <property type="protein sequence ID" value="MFB2834065.1"/>
    <property type="molecule type" value="Genomic_DNA"/>
</dbReference>
<evidence type="ECO:0000313" key="1">
    <source>
        <dbReference type="EMBL" id="MFB2834065.1"/>
    </source>
</evidence>
<gene>
    <name evidence="1" type="primary">patD</name>
    <name evidence="1" type="ORF">ACE1CA_05980</name>
</gene>
<organism evidence="1 2">
    <name type="scientific">Floridaenema evergladense BLCC-F167</name>
    <dbReference type="NCBI Taxonomy" id="3153639"/>
    <lineage>
        <taxon>Bacteria</taxon>
        <taxon>Bacillati</taxon>
        <taxon>Cyanobacteriota</taxon>
        <taxon>Cyanophyceae</taxon>
        <taxon>Oscillatoriophycideae</taxon>
        <taxon>Aerosakkonematales</taxon>
        <taxon>Aerosakkonemataceae</taxon>
        <taxon>Floridanema</taxon>
        <taxon>Floridanema evergladense</taxon>
    </lineage>
</organism>
<sequence length="134" mass="15268">MLPNSFCDRYQKFLLAIEHCQNLLNSYSSNVQSPENQQTAAINSDIQELKSHFAQLQAIFTQEIATLSLDDLEPAIVSRLQSYLTEINKQLQLLGIDVTFLQASRQKATAETKITQIRTRLQTLTNYCQAILDF</sequence>
<proteinExistence type="predicted"/>
<protein>
    <submittedName>
        <fullName evidence="1">Heterocyst frequency control protein PatD</fullName>
    </submittedName>
</protein>